<dbReference type="InterPro" id="IPR029044">
    <property type="entry name" value="Nucleotide-diphossugar_trans"/>
</dbReference>
<evidence type="ECO:0000256" key="3">
    <source>
        <dbReference type="ARBA" id="ARBA00022490"/>
    </source>
</evidence>
<keyword evidence="4" id="KW-0396">Initiation factor</keyword>
<dbReference type="Proteomes" id="UP001472677">
    <property type="component" value="Unassembled WGS sequence"/>
</dbReference>
<keyword evidence="3" id="KW-0963">Cytoplasm</keyword>
<name>A0ABR2GF68_9ROSI</name>
<reference evidence="10 11" key="1">
    <citation type="journal article" date="2024" name="G3 (Bethesda)">
        <title>Genome assembly of Hibiscus sabdariffa L. provides insights into metabolisms of medicinal natural products.</title>
        <authorList>
            <person name="Kim T."/>
        </authorList>
    </citation>
    <scope>NUCLEOTIDE SEQUENCE [LARGE SCALE GENOMIC DNA]</scope>
    <source>
        <strain evidence="10">TK-2024</strain>
        <tissue evidence="10">Old leaves</tissue>
    </source>
</reference>
<accession>A0ABR2GF68</accession>
<dbReference type="PANTHER" id="PTHR45989">
    <property type="entry name" value="TRANSLATION INITIATION FACTOR EIF-2B SUBUNIT GAMMA"/>
    <property type="match status" value="1"/>
</dbReference>
<comment type="subunit">
    <text evidence="8">Component of the translation initiation factor 2B (eIF2B) complex which is a heterodecamer of two sets of five different subunits: alpha, beta, gamma, delta and epsilon. Subunits alpha, beta and delta comprise a regulatory subcomplex and subunits epsilon and gamma comprise a catalytic subcomplex. Within the complex, the hexameric regulatory complex resides at the center, with the two heterodimeric catalytic subcomplexes bound on opposite sides.</text>
</comment>
<sequence>MDFQVVVLANGNSKNLTPFVSMNVSKPLLLVANHLFLYYVLRQMEQSNLRDLVVVVEGKDVSFLVVATKKLSCKNNYGQEIAAELFGMLMIKNMGKVLTEYMKVACLYGITPSRLGKVLEDVQVSVVEYTTFKDILVFAPFQFPHLLICFGVTWIFIAGILFPIFFFLLISIKQHTLLKFSLLELLQNSTVEYESAISHFGSTKEPD</sequence>
<dbReference type="PANTHER" id="PTHR45989:SF1">
    <property type="entry name" value="TRANSLATION INITIATION FACTOR EIF-2B SUBUNIT GAMMA"/>
    <property type="match status" value="1"/>
</dbReference>
<evidence type="ECO:0000313" key="11">
    <source>
        <dbReference type="Proteomes" id="UP001472677"/>
    </source>
</evidence>
<dbReference type="SUPFAM" id="SSF53448">
    <property type="entry name" value="Nucleotide-diphospho-sugar transferases"/>
    <property type="match status" value="1"/>
</dbReference>
<dbReference type="InterPro" id="IPR051960">
    <property type="entry name" value="eIF2B_gamma"/>
</dbReference>
<comment type="caution">
    <text evidence="10">The sequence shown here is derived from an EMBL/GenBank/DDBJ whole genome shotgun (WGS) entry which is preliminary data.</text>
</comment>
<feature type="transmembrane region" description="Helical" evidence="9">
    <location>
        <begin position="146"/>
        <end position="172"/>
    </location>
</feature>
<evidence type="ECO:0000256" key="2">
    <source>
        <dbReference type="ARBA" id="ARBA00007878"/>
    </source>
</evidence>
<keyword evidence="9" id="KW-1133">Transmembrane helix</keyword>
<keyword evidence="9" id="KW-0472">Membrane</keyword>
<evidence type="ECO:0000256" key="5">
    <source>
        <dbReference type="ARBA" id="ARBA00022917"/>
    </source>
</evidence>
<comment type="similarity">
    <text evidence="2">Belongs to the eIF-2B gamma/epsilon subunits family.</text>
</comment>
<proteinExistence type="inferred from homology"/>
<evidence type="ECO:0000256" key="8">
    <source>
        <dbReference type="ARBA" id="ARBA00046432"/>
    </source>
</evidence>
<evidence type="ECO:0000256" key="1">
    <source>
        <dbReference type="ARBA" id="ARBA00004514"/>
    </source>
</evidence>
<keyword evidence="9" id="KW-0812">Transmembrane</keyword>
<protein>
    <recommendedName>
        <fullName evidence="6">Translation initiation factor eIF2B subunit gamma</fullName>
    </recommendedName>
    <alternativeName>
        <fullName evidence="7">eIF2B GDP-GTP exchange factor subunit gamma</fullName>
    </alternativeName>
</protein>
<evidence type="ECO:0000313" key="10">
    <source>
        <dbReference type="EMBL" id="KAK8601542.1"/>
    </source>
</evidence>
<evidence type="ECO:0000256" key="7">
    <source>
        <dbReference type="ARBA" id="ARBA00044229"/>
    </source>
</evidence>
<comment type="subcellular location">
    <subcellularLocation>
        <location evidence="1">Cytoplasm</location>
        <location evidence="1">Cytosol</location>
    </subcellularLocation>
</comment>
<keyword evidence="5" id="KW-0648">Protein biosynthesis</keyword>
<evidence type="ECO:0000256" key="9">
    <source>
        <dbReference type="SAM" id="Phobius"/>
    </source>
</evidence>
<evidence type="ECO:0000256" key="6">
    <source>
        <dbReference type="ARBA" id="ARBA00044196"/>
    </source>
</evidence>
<dbReference type="EMBL" id="JBBPBM010000001">
    <property type="protein sequence ID" value="KAK8601542.1"/>
    <property type="molecule type" value="Genomic_DNA"/>
</dbReference>
<dbReference type="Gene3D" id="3.90.550.10">
    <property type="entry name" value="Spore Coat Polysaccharide Biosynthesis Protein SpsA, Chain A"/>
    <property type="match status" value="1"/>
</dbReference>
<evidence type="ECO:0000256" key="4">
    <source>
        <dbReference type="ARBA" id="ARBA00022540"/>
    </source>
</evidence>
<organism evidence="10 11">
    <name type="scientific">Hibiscus sabdariffa</name>
    <name type="common">roselle</name>
    <dbReference type="NCBI Taxonomy" id="183260"/>
    <lineage>
        <taxon>Eukaryota</taxon>
        <taxon>Viridiplantae</taxon>
        <taxon>Streptophyta</taxon>
        <taxon>Embryophyta</taxon>
        <taxon>Tracheophyta</taxon>
        <taxon>Spermatophyta</taxon>
        <taxon>Magnoliopsida</taxon>
        <taxon>eudicotyledons</taxon>
        <taxon>Gunneridae</taxon>
        <taxon>Pentapetalae</taxon>
        <taxon>rosids</taxon>
        <taxon>malvids</taxon>
        <taxon>Malvales</taxon>
        <taxon>Malvaceae</taxon>
        <taxon>Malvoideae</taxon>
        <taxon>Hibiscus</taxon>
    </lineage>
</organism>
<gene>
    <name evidence="10" type="ORF">V6N12_051372</name>
</gene>
<keyword evidence="11" id="KW-1185">Reference proteome</keyword>